<sequence length="878" mass="102862">MNNNLADKLKNILDYFPPKDLDTFIVNGLNPKIKLRDYQTRAIQSFILYYLDEGNTKLRTQDKIHNLFQMATGSGKTVIMAALILFLYQQGYRNFIFFVSQTNILEKTKENFANPASSKYLFASPLKHFNKTIKINVVDNFQASNIDKDSINICFTTIQKLHSDIISPRENAMSEYDFSNQKVVFISDESHHLNASTKAKSKAQKLEIFEEPSWENTVISLYNKHPESLLLEFSATAGLNNEDINKKYADKLIFDYPLKTFRDEKWTKNFQNISSETTYWQRSLIALIISEYRHMLFNDLGLEIKPVVLFKSKTIAESKKFFEEFKEKIQKLNIEDIVALETIDIPIMKQSLSYFKNLGHQDYQLLVNLLKESFREQTLIIINSSTESAIDAQMQVLLNTLEDKDNVLRGIFVVDQLNEGWDVLNLFDIVRLHDERQENTRVKTNKYTIKEAQLIGRGARYCPFVYNNDEQNRNKRKFDADLGNKYRVLETLYYHCKNDSRYINDLQNTLKQTGLIDDDNGKVVEIKLKEEFKNSEFFQNALVWTNKRVPKQNSMPSEQDKVNFTKTIDFKIRQIKANEERLFDLNAASNNEIEELKTVRELKLEDVEYHILEGCALYFESLKFDFLKSKFSNLKSLQEFLTSSEYLGSNVEIIFKSNDKKAKISGRDMFNAVMEVFKQIENYLYSLKDASVGEKVLRPKKLKEVIDDKLIYVAKVEDEDGNGNPQSQASEKLRMDLSSKKWYVFNENYGTSEEKEFVKWFSDNYAERLESKNIEFYLVRNERFSELALYDFDNGNRFEPDFLLYFKTDKINSQVFVEPKGTHLLEHDNWKANLLSLINSDINLMPNDGNWKVIGMPFFNKSKISEFEQEFNKFIENL</sequence>
<dbReference type="SMART" id="SM00487">
    <property type="entry name" value="DEXDc"/>
    <property type="match status" value="1"/>
</dbReference>
<dbReference type="InterPro" id="IPR050742">
    <property type="entry name" value="Helicase_Restrict-Modif_Enz"/>
</dbReference>
<feature type="domain" description="Helicase ATP-binding" evidence="2">
    <location>
        <begin position="57"/>
        <end position="255"/>
    </location>
</feature>
<dbReference type="RefSeq" id="WP_141483644.1">
    <property type="nucleotide sequence ID" value="NZ_SMDN01000001.1"/>
</dbReference>
<proteinExistence type="predicted"/>
<feature type="transmembrane region" description="Helical" evidence="1">
    <location>
        <begin position="67"/>
        <end position="88"/>
    </location>
</feature>
<evidence type="ECO:0000259" key="2">
    <source>
        <dbReference type="PROSITE" id="PS51192"/>
    </source>
</evidence>
<dbReference type="PANTHER" id="PTHR47396:SF1">
    <property type="entry name" value="ATP-DEPENDENT HELICASE IRC3-RELATED"/>
    <property type="match status" value="1"/>
</dbReference>
<dbReference type="Pfam" id="PF04851">
    <property type="entry name" value="ResIII"/>
    <property type="match status" value="1"/>
</dbReference>
<name>A0A507SYC4_9BACT</name>
<dbReference type="OrthoDB" id="9804145at2"/>
<dbReference type="InterPro" id="IPR027417">
    <property type="entry name" value="P-loop_NTPase"/>
</dbReference>
<dbReference type="PANTHER" id="PTHR47396">
    <property type="entry name" value="TYPE I RESTRICTION ENZYME ECOKI R PROTEIN"/>
    <property type="match status" value="1"/>
</dbReference>
<gene>
    <name evidence="3" type="ORF">E1I18_00465</name>
</gene>
<dbReference type="GO" id="GO:0016787">
    <property type="term" value="F:hydrolase activity"/>
    <property type="evidence" value="ECO:0007669"/>
    <property type="project" value="InterPro"/>
</dbReference>
<comment type="caution">
    <text evidence="3">The sequence shown here is derived from an EMBL/GenBank/DDBJ whole genome shotgun (WGS) entry which is preliminary data.</text>
</comment>
<keyword evidence="1" id="KW-1133">Transmembrane helix</keyword>
<dbReference type="EMBL" id="SMDN01000001">
    <property type="protein sequence ID" value="TQC54233.1"/>
    <property type="molecule type" value="Genomic_DNA"/>
</dbReference>
<protein>
    <submittedName>
        <fullName evidence="3">Type III restriction endonuclease subunit R</fullName>
    </submittedName>
</protein>
<dbReference type="Proteomes" id="UP000320801">
    <property type="component" value="Unassembled WGS sequence"/>
</dbReference>
<dbReference type="Gene3D" id="3.40.50.300">
    <property type="entry name" value="P-loop containing nucleotide triphosphate hydrolases"/>
    <property type="match status" value="1"/>
</dbReference>
<keyword evidence="1" id="KW-0472">Membrane</keyword>
<dbReference type="GO" id="GO:0005524">
    <property type="term" value="F:ATP binding"/>
    <property type="evidence" value="ECO:0007669"/>
    <property type="project" value="InterPro"/>
</dbReference>
<reference evidence="3 4" key="1">
    <citation type="submission" date="2019-03" db="EMBL/GenBank/DDBJ databases">
        <title>Characterization of a novel Mycoplasma cynos real-time PCR assay.</title>
        <authorList>
            <person name="Tallmadge R.L."/>
            <person name="Mitchell P.K."/>
            <person name="Goodman L."/>
        </authorList>
    </citation>
    <scope>NUCLEOTIDE SEQUENCE [LARGE SCALE GENOMIC DNA]</scope>
    <source>
        <strain evidence="3 4">1642</strain>
    </source>
</reference>
<dbReference type="GO" id="GO:0003677">
    <property type="term" value="F:DNA binding"/>
    <property type="evidence" value="ECO:0007669"/>
    <property type="project" value="InterPro"/>
</dbReference>
<keyword evidence="3" id="KW-0540">Nuclease</keyword>
<dbReference type="GO" id="GO:0005829">
    <property type="term" value="C:cytosol"/>
    <property type="evidence" value="ECO:0007669"/>
    <property type="project" value="TreeGrafter"/>
</dbReference>
<dbReference type="PROSITE" id="PS51192">
    <property type="entry name" value="HELICASE_ATP_BIND_1"/>
    <property type="match status" value="1"/>
</dbReference>
<accession>A0A507SYC4</accession>
<keyword evidence="3" id="KW-0255">Endonuclease</keyword>
<dbReference type="InterPro" id="IPR014001">
    <property type="entry name" value="Helicase_ATP-bd"/>
</dbReference>
<evidence type="ECO:0000313" key="4">
    <source>
        <dbReference type="Proteomes" id="UP000320801"/>
    </source>
</evidence>
<dbReference type="AlphaFoldDB" id="A0A507SYC4"/>
<keyword evidence="1" id="KW-0812">Transmembrane</keyword>
<dbReference type="GO" id="GO:0004519">
    <property type="term" value="F:endonuclease activity"/>
    <property type="evidence" value="ECO:0007669"/>
    <property type="project" value="UniProtKB-KW"/>
</dbReference>
<keyword evidence="4" id="KW-1185">Reference proteome</keyword>
<dbReference type="SUPFAM" id="SSF52540">
    <property type="entry name" value="P-loop containing nucleoside triphosphate hydrolases"/>
    <property type="match status" value="1"/>
</dbReference>
<organism evidence="3 4">
    <name type="scientific">Mycoplasmopsis mucosicanis</name>
    <dbReference type="NCBI Taxonomy" id="458208"/>
    <lineage>
        <taxon>Bacteria</taxon>
        <taxon>Bacillati</taxon>
        <taxon>Mycoplasmatota</taxon>
        <taxon>Mycoplasmoidales</taxon>
        <taxon>Metamycoplasmataceae</taxon>
        <taxon>Mycoplasmopsis</taxon>
    </lineage>
</organism>
<evidence type="ECO:0000313" key="3">
    <source>
        <dbReference type="EMBL" id="TQC54233.1"/>
    </source>
</evidence>
<dbReference type="InterPro" id="IPR006935">
    <property type="entry name" value="Helicase/UvrB_N"/>
</dbReference>
<evidence type="ECO:0000256" key="1">
    <source>
        <dbReference type="SAM" id="Phobius"/>
    </source>
</evidence>
<keyword evidence="3" id="KW-0378">Hydrolase</keyword>